<feature type="transmembrane region" description="Helical" evidence="5">
    <location>
        <begin position="6"/>
        <end position="25"/>
    </location>
</feature>
<organism evidence="6">
    <name type="scientific">Candidatus Heimdallarchaeum endolithica</name>
    <dbReference type="NCBI Taxonomy" id="2876572"/>
    <lineage>
        <taxon>Archaea</taxon>
        <taxon>Promethearchaeati</taxon>
        <taxon>Candidatus Heimdallarchaeota</taxon>
        <taxon>Candidatus Heimdallarchaeia (ex Rinke et al. 2021) (nom. nud.)</taxon>
        <taxon>Candidatus Heimdallarchaeales</taxon>
        <taxon>Candidatus Heimdallarchaeaceae</taxon>
        <taxon>Candidatus Heimdallarchaeum</taxon>
    </lineage>
</organism>
<evidence type="ECO:0000256" key="1">
    <source>
        <dbReference type="ARBA" id="ARBA00004141"/>
    </source>
</evidence>
<feature type="transmembrane region" description="Helical" evidence="5">
    <location>
        <begin position="77"/>
        <end position="99"/>
    </location>
</feature>
<dbReference type="GO" id="GO:0015095">
    <property type="term" value="F:magnesium ion transmembrane transporter activity"/>
    <property type="evidence" value="ECO:0007669"/>
    <property type="project" value="InterPro"/>
</dbReference>
<dbReference type="InterPro" id="IPR037185">
    <property type="entry name" value="EmrE-like"/>
</dbReference>
<dbReference type="Proteomes" id="UP001200513">
    <property type="component" value="Chromosome"/>
</dbReference>
<evidence type="ECO:0000313" key="6">
    <source>
        <dbReference type="EMBL" id="UJG44192.1"/>
    </source>
</evidence>
<dbReference type="PANTHER" id="PTHR12570:SF65">
    <property type="entry name" value="MAGNESIUM TRANSPORTER NIPA9-RELATED"/>
    <property type="match status" value="1"/>
</dbReference>
<feature type="transmembrane region" description="Helical" evidence="5">
    <location>
        <begin position="48"/>
        <end position="71"/>
    </location>
</feature>
<feature type="transmembrane region" description="Helical" evidence="5">
    <location>
        <begin position="108"/>
        <end position="126"/>
    </location>
</feature>
<dbReference type="EMBL" id="CP084167">
    <property type="protein sequence ID" value="UJG44192.1"/>
    <property type="molecule type" value="Genomic_DNA"/>
</dbReference>
<dbReference type="InterPro" id="IPR008521">
    <property type="entry name" value="Mg_trans_NIPA"/>
</dbReference>
<gene>
    <name evidence="6" type="ORF">K9W46_03190</name>
</gene>
<sequence length="304" mass="33980">MINVSILAIPIALAGNASVMLGYVLQKKAIVKMDPIEKTKLKKNIRNFLTNPIWLTGLFLTLLSTVASIFAYAYGNIVLVASINGSGLMFLSIFSYFILKEKLNLKEVISFILIIIGVVLSGLFSSKTNTQSTVDEFWSLFTFRTSVLFQFSLLFVALILLIVEFSLNLNPAYSGIPNTLTAGIFMSLAVITMKGWSIYFSTPIHIDLTDYKFWLLGGLNTFLANIATILMQISYQKAKALVTVPIYHSSVLLFPTIYAALFLKEWVNISTQSKIYLSFSLSLIIFGILFLVVLKRKNEKSENE</sequence>
<feature type="transmembrane region" description="Helical" evidence="5">
    <location>
        <begin position="240"/>
        <end position="263"/>
    </location>
</feature>
<feature type="transmembrane region" description="Helical" evidence="5">
    <location>
        <begin position="146"/>
        <end position="167"/>
    </location>
</feature>
<name>A0A9Y1BSK6_9ARCH</name>
<reference evidence="6" key="1">
    <citation type="journal article" date="2022" name="Nat. Microbiol.">
        <title>Unique mobile elements and scalable gene flow at the prokaryote-eukaryote boundary revealed by circularized Asgard archaea genomes.</title>
        <authorList>
            <person name="Wu F."/>
            <person name="Speth D.R."/>
            <person name="Philosof A."/>
            <person name="Cremiere A."/>
            <person name="Narayanan A."/>
            <person name="Barco R.A."/>
            <person name="Connon S.A."/>
            <person name="Amend J.P."/>
            <person name="Antoshechkin I.A."/>
            <person name="Orphan V.J."/>
        </authorList>
    </citation>
    <scope>NUCLEOTIDE SEQUENCE</scope>
    <source>
        <strain evidence="6">PR6</strain>
    </source>
</reference>
<keyword evidence="4 5" id="KW-0472">Membrane</keyword>
<accession>A0A9Y1BSK6</accession>
<keyword evidence="2 5" id="KW-0812">Transmembrane</keyword>
<evidence type="ECO:0000256" key="4">
    <source>
        <dbReference type="ARBA" id="ARBA00023136"/>
    </source>
</evidence>
<proteinExistence type="predicted"/>
<dbReference type="PANTHER" id="PTHR12570">
    <property type="match status" value="1"/>
</dbReference>
<protein>
    <submittedName>
        <fullName evidence="6">EamA family transporter</fullName>
    </submittedName>
</protein>
<dbReference type="GO" id="GO:0016020">
    <property type="term" value="C:membrane"/>
    <property type="evidence" value="ECO:0007669"/>
    <property type="project" value="UniProtKB-SubCell"/>
</dbReference>
<evidence type="ECO:0000256" key="2">
    <source>
        <dbReference type="ARBA" id="ARBA00022692"/>
    </source>
</evidence>
<comment type="subcellular location">
    <subcellularLocation>
        <location evidence="1">Membrane</location>
        <topology evidence="1">Multi-pass membrane protein</topology>
    </subcellularLocation>
</comment>
<feature type="transmembrane region" description="Helical" evidence="5">
    <location>
        <begin position="179"/>
        <end position="199"/>
    </location>
</feature>
<evidence type="ECO:0000256" key="5">
    <source>
        <dbReference type="SAM" id="Phobius"/>
    </source>
</evidence>
<dbReference type="Gene3D" id="1.10.3730.20">
    <property type="match status" value="1"/>
</dbReference>
<keyword evidence="3 5" id="KW-1133">Transmembrane helix</keyword>
<dbReference type="AlphaFoldDB" id="A0A9Y1BSK6"/>
<dbReference type="Pfam" id="PF05653">
    <property type="entry name" value="Mg_trans_NIPA"/>
    <property type="match status" value="1"/>
</dbReference>
<feature type="transmembrane region" description="Helical" evidence="5">
    <location>
        <begin position="275"/>
        <end position="294"/>
    </location>
</feature>
<feature type="transmembrane region" description="Helical" evidence="5">
    <location>
        <begin position="211"/>
        <end position="233"/>
    </location>
</feature>
<dbReference type="SUPFAM" id="SSF103481">
    <property type="entry name" value="Multidrug resistance efflux transporter EmrE"/>
    <property type="match status" value="1"/>
</dbReference>
<evidence type="ECO:0000256" key="3">
    <source>
        <dbReference type="ARBA" id="ARBA00022989"/>
    </source>
</evidence>